<dbReference type="PANTHER" id="PTHR30477">
    <property type="entry name" value="ABC-TRANSPORTER METAL-BINDING PROTEIN"/>
    <property type="match status" value="1"/>
</dbReference>
<feature type="transmembrane region" description="Helical" evidence="14">
    <location>
        <begin position="6"/>
        <end position="27"/>
    </location>
</feature>
<dbReference type="PANTHER" id="PTHR30477:SF23">
    <property type="entry name" value="HIGH-AFFINITY ZINC UPTAKE SYSTEM MEMBRANE PROTEIN ZNUB"/>
    <property type="match status" value="1"/>
</dbReference>
<keyword evidence="6 13" id="KW-0812">Transmembrane</keyword>
<evidence type="ECO:0000256" key="4">
    <source>
        <dbReference type="ARBA" id="ARBA00022448"/>
    </source>
</evidence>
<name>A0A2A5AYB4_9GAMM</name>
<feature type="transmembrane region" description="Helical" evidence="14">
    <location>
        <begin position="87"/>
        <end position="108"/>
    </location>
</feature>
<protein>
    <recommendedName>
        <fullName evidence="12">High-affinity zinc uptake system membrane protein ZnuB</fullName>
    </recommendedName>
</protein>
<evidence type="ECO:0000256" key="11">
    <source>
        <dbReference type="ARBA" id="ARBA00023136"/>
    </source>
</evidence>
<keyword evidence="8" id="KW-0864">Zinc transport</keyword>
<dbReference type="GO" id="GO:0055085">
    <property type="term" value="P:transmembrane transport"/>
    <property type="evidence" value="ECO:0007669"/>
    <property type="project" value="InterPro"/>
</dbReference>
<dbReference type="EMBL" id="NVVJ01000028">
    <property type="protein sequence ID" value="PCJ24307.1"/>
    <property type="molecule type" value="Genomic_DNA"/>
</dbReference>
<evidence type="ECO:0000256" key="6">
    <source>
        <dbReference type="ARBA" id="ARBA00022692"/>
    </source>
</evidence>
<keyword evidence="4 13" id="KW-0813">Transport</keyword>
<evidence type="ECO:0000256" key="10">
    <source>
        <dbReference type="ARBA" id="ARBA00023065"/>
    </source>
</evidence>
<gene>
    <name evidence="15" type="ORF">COA96_09910</name>
</gene>
<comment type="caution">
    <text evidence="15">The sequence shown here is derived from an EMBL/GenBank/DDBJ whole genome shotgun (WGS) entry which is preliminary data.</text>
</comment>
<feature type="transmembrane region" description="Helical" evidence="14">
    <location>
        <begin position="166"/>
        <end position="183"/>
    </location>
</feature>
<keyword evidence="9 14" id="KW-1133">Transmembrane helix</keyword>
<dbReference type="InterPro" id="IPR001626">
    <property type="entry name" value="ABC_TroCD"/>
</dbReference>
<dbReference type="Gene3D" id="1.10.3470.10">
    <property type="entry name" value="ABC transporter involved in vitamin B12 uptake, BtuC"/>
    <property type="match status" value="1"/>
</dbReference>
<comment type="function">
    <text evidence="1">Involved in the high-affinity zinc uptake transport system.</text>
</comment>
<evidence type="ECO:0000256" key="5">
    <source>
        <dbReference type="ARBA" id="ARBA00022475"/>
    </source>
</evidence>
<proteinExistence type="inferred from homology"/>
<evidence type="ECO:0000256" key="9">
    <source>
        <dbReference type="ARBA" id="ARBA00022989"/>
    </source>
</evidence>
<evidence type="ECO:0000313" key="16">
    <source>
        <dbReference type="Proteomes" id="UP000218327"/>
    </source>
</evidence>
<dbReference type="SUPFAM" id="SSF81345">
    <property type="entry name" value="ABC transporter involved in vitamin B12 uptake, BtuC"/>
    <property type="match status" value="1"/>
</dbReference>
<dbReference type="CDD" id="cd06550">
    <property type="entry name" value="TM_ABC_iron-siderophores_like"/>
    <property type="match status" value="1"/>
</dbReference>
<dbReference type="AlphaFoldDB" id="A0A2A5AYB4"/>
<evidence type="ECO:0000256" key="2">
    <source>
        <dbReference type="ARBA" id="ARBA00004651"/>
    </source>
</evidence>
<keyword evidence="7" id="KW-0862">Zinc</keyword>
<accession>A0A2A5AYB4</accession>
<evidence type="ECO:0000256" key="3">
    <source>
        <dbReference type="ARBA" id="ARBA00008034"/>
    </source>
</evidence>
<feature type="transmembrane region" description="Helical" evidence="14">
    <location>
        <begin position="128"/>
        <end position="146"/>
    </location>
</feature>
<keyword evidence="10" id="KW-0406">Ion transport</keyword>
<comment type="subcellular location">
    <subcellularLocation>
        <location evidence="2 13">Cell membrane</location>
        <topology evidence="2 13">Multi-pass membrane protein</topology>
    </subcellularLocation>
</comment>
<evidence type="ECO:0000256" key="12">
    <source>
        <dbReference type="ARBA" id="ARBA00040080"/>
    </source>
</evidence>
<dbReference type="Pfam" id="PF00950">
    <property type="entry name" value="ABC-3"/>
    <property type="match status" value="1"/>
</dbReference>
<evidence type="ECO:0000313" key="15">
    <source>
        <dbReference type="EMBL" id="PCJ24307.1"/>
    </source>
</evidence>
<keyword evidence="5" id="KW-1003">Cell membrane</keyword>
<evidence type="ECO:0000256" key="7">
    <source>
        <dbReference type="ARBA" id="ARBA00022833"/>
    </source>
</evidence>
<dbReference type="Proteomes" id="UP000218327">
    <property type="component" value="Unassembled WGS sequence"/>
</dbReference>
<feature type="transmembrane region" description="Helical" evidence="14">
    <location>
        <begin position="58"/>
        <end position="75"/>
    </location>
</feature>
<reference evidence="16" key="1">
    <citation type="submission" date="2017-08" db="EMBL/GenBank/DDBJ databases">
        <title>A dynamic microbial community with high functional redundancy inhabits the cold, oxic subseafloor aquifer.</title>
        <authorList>
            <person name="Tully B.J."/>
            <person name="Wheat C.G."/>
            <person name="Glazer B.T."/>
            <person name="Huber J.A."/>
        </authorList>
    </citation>
    <scope>NUCLEOTIDE SEQUENCE [LARGE SCALE GENOMIC DNA]</scope>
</reference>
<dbReference type="InterPro" id="IPR037294">
    <property type="entry name" value="ABC_BtuC-like"/>
</dbReference>
<dbReference type="GO" id="GO:0043190">
    <property type="term" value="C:ATP-binding cassette (ABC) transporter complex"/>
    <property type="evidence" value="ECO:0007669"/>
    <property type="project" value="InterPro"/>
</dbReference>
<keyword evidence="11 14" id="KW-0472">Membrane</keyword>
<feature type="transmembrane region" description="Helical" evidence="14">
    <location>
        <begin position="242"/>
        <end position="258"/>
    </location>
</feature>
<sequence>MTTDFVIYALVAGIALSVIAGPLGSFIVWRRMSYFGDTLAHSALLGIAIGLITGSNPQLSIIICCLLFAFILTVLNRSSSVSTDTLLGILAHSSLALGIVVLAMADSVRVDLEAYLFGALLTISNADLIWTLAVVLIVSCTLYVFWNDLVSITVHAELAKIEGLNVNRLNLILVMLIALTIAVSMKIVGVLLVTSLLIIPPAAARHLAETPEQMAIKASGIGVLSVVLGLGCAFYFDVPVGPTIVIVATLIFLALYFTQSLRGSNSARG</sequence>
<evidence type="ECO:0000256" key="13">
    <source>
        <dbReference type="RuleBase" id="RU003943"/>
    </source>
</evidence>
<dbReference type="GO" id="GO:0010043">
    <property type="term" value="P:response to zinc ion"/>
    <property type="evidence" value="ECO:0007669"/>
    <property type="project" value="TreeGrafter"/>
</dbReference>
<evidence type="ECO:0000256" key="14">
    <source>
        <dbReference type="SAM" id="Phobius"/>
    </source>
</evidence>
<organism evidence="15 16">
    <name type="scientific">SAR86 cluster bacterium</name>
    <dbReference type="NCBI Taxonomy" id="2030880"/>
    <lineage>
        <taxon>Bacteria</taxon>
        <taxon>Pseudomonadati</taxon>
        <taxon>Pseudomonadota</taxon>
        <taxon>Gammaproteobacteria</taxon>
        <taxon>SAR86 cluster</taxon>
    </lineage>
</organism>
<comment type="similarity">
    <text evidence="3 13">Belongs to the ABC-3 integral membrane protein family.</text>
</comment>
<evidence type="ECO:0000256" key="8">
    <source>
        <dbReference type="ARBA" id="ARBA00022906"/>
    </source>
</evidence>
<evidence type="ECO:0000256" key="1">
    <source>
        <dbReference type="ARBA" id="ARBA00002313"/>
    </source>
</evidence>
<dbReference type="GO" id="GO:0006829">
    <property type="term" value="P:zinc ion transport"/>
    <property type="evidence" value="ECO:0007669"/>
    <property type="project" value="UniProtKB-KW"/>
</dbReference>